<sequence>MRRRRPGPAELSLSCCSYRPSARLSPGAQLASLQARGPELKLSLSLLSPSCYRGHPARLAVTLHTYALCASSRCRSYTPTGTHLYTPGLEQLHPPPGLPCAPRNRNMLARHLDVRVHGAPSHSASRVASSRVQTSKPPAIASSPATADEACARLARWLRHGRRCGAATQRRSRRSCSHGAALARSKSRRTLQPLPRTSQRCRPSSSLACLTRGSVDGLAMELAGTPALGPREMRAWGGGQEHASRQRAARMRSRPSGATPRAALGVRLAACRAAKKCGVAWPVPLGRTRPARCRGELPHQGSRRRLPL</sequence>
<feature type="compositionally biased region" description="Low complexity" evidence="1">
    <location>
        <begin position="123"/>
        <end position="132"/>
    </location>
</feature>
<proteinExistence type="predicted"/>
<evidence type="ECO:0000256" key="1">
    <source>
        <dbReference type="SAM" id="MobiDB-lite"/>
    </source>
</evidence>
<feature type="region of interest" description="Disordered" evidence="1">
    <location>
        <begin position="237"/>
        <end position="260"/>
    </location>
</feature>
<keyword evidence="3" id="KW-1185">Reference proteome</keyword>
<gene>
    <name evidence="2" type="ORF">FA09DRAFT_74800</name>
</gene>
<dbReference type="AlphaFoldDB" id="A0A316Z6Q3"/>
<name>A0A316Z6Q3_9BASI</name>
<dbReference type="RefSeq" id="XP_025597255.1">
    <property type="nucleotide sequence ID" value="XM_025745813.1"/>
</dbReference>
<dbReference type="Proteomes" id="UP000245946">
    <property type="component" value="Unassembled WGS sequence"/>
</dbReference>
<reference evidence="2 3" key="1">
    <citation type="journal article" date="2018" name="Mol. Biol. Evol.">
        <title>Broad Genomic Sampling Reveals a Smut Pathogenic Ancestry of the Fungal Clade Ustilaginomycotina.</title>
        <authorList>
            <person name="Kijpornyongpan T."/>
            <person name="Mondo S.J."/>
            <person name="Barry K."/>
            <person name="Sandor L."/>
            <person name="Lee J."/>
            <person name="Lipzen A."/>
            <person name="Pangilinan J."/>
            <person name="LaButti K."/>
            <person name="Hainaut M."/>
            <person name="Henrissat B."/>
            <person name="Grigoriev I.V."/>
            <person name="Spatafora J.W."/>
            <person name="Aime M.C."/>
        </authorList>
    </citation>
    <scope>NUCLEOTIDE SEQUENCE [LARGE SCALE GENOMIC DNA]</scope>
    <source>
        <strain evidence="2 3">MCA 4186</strain>
    </source>
</reference>
<feature type="region of interest" description="Disordered" evidence="1">
    <location>
        <begin position="120"/>
        <end position="144"/>
    </location>
</feature>
<protein>
    <submittedName>
        <fullName evidence="2">Uncharacterized protein</fullName>
    </submittedName>
</protein>
<feature type="region of interest" description="Disordered" evidence="1">
    <location>
        <begin position="169"/>
        <end position="198"/>
    </location>
</feature>
<organism evidence="2 3">
    <name type="scientific">Tilletiopsis washingtonensis</name>
    <dbReference type="NCBI Taxonomy" id="58919"/>
    <lineage>
        <taxon>Eukaryota</taxon>
        <taxon>Fungi</taxon>
        <taxon>Dikarya</taxon>
        <taxon>Basidiomycota</taxon>
        <taxon>Ustilaginomycotina</taxon>
        <taxon>Exobasidiomycetes</taxon>
        <taxon>Entylomatales</taxon>
        <taxon>Entylomatales incertae sedis</taxon>
        <taxon>Tilletiopsis</taxon>
    </lineage>
</organism>
<evidence type="ECO:0000313" key="3">
    <source>
        <dbReference type="Proteomes" id="UP000245946"/>
    </source>
</evidence>
<accession>A0A316Z6Q3</accession>
<dbReference type="GeneID" id="37273357"/>
<dbReference type="EMBL" id="KZ819297">
    <property type="protein sequence ID" value="PWN96976.1"/>
    <property type="molecule type" value="Genomic_DNA"/>
</dbReference>
<evidence type="ECO:0000313" key="2">
    <source>
        <dbReference type="EMBL" id="PWN96976.1"/>
    </source>
</evidence>